<protein>
    <submittedName>
        <fullName evidence="3">Glycosyltransferase family 4 protein</fullName>
    </submittedName>
</protein>
<dbReference type="InterPro" id="IPR028098">
    <property type="entry name" value="Glyco_trans_4-like_N"/>
</dbReference>
<feature type="domain" description="Glycosyl transferase family 1" evidence="1">
    <location>
        <begin position="195"/>
        <end position="349"/>
    </location>
</feature>
<dbReference type="Gene3D" id="3.40.50.2000">
    <property type="entry name" value="Glycogen Phosphorylase B"/>
    <property type="match status" value="2"/>
</dbReference>
<organism evidence="3 4">
    <name type="scientific">Xylanibacter ruminicola</name>
    <name type="common">Prevotella ruminicola</name>
    <dbReference type="NCBI Taxonomy" id="839"/>
    <lineage>
        <taxon>Bacteria</taxon>
        <taxon>Pseudomonadati</taxon>
        <taxon>Bacteroidota</taxon>
        <taxon>Bacteroidia</taxon>
        <taxon>Bacteroidales</taxon>
        <taxon>Prevotellaceae</taxon>
        <taxon>Xylanibacter</taxon>
    </lineage>
</organism>
<reference evidence="3" key="1">
    <citation type="submission" date="2019-04" db="EMBL/GenBank/DDBJ databases">
        <title>Evolution of Biomass-Degrading Anaerobic Consortia Revealed by Metagenomics.</title>
        <authorList>
            <person name="Peng X."/>
        </authorList>
    </citation>
    <scope>NUCLEOTIDE SEQUENCE</scope>
    <source>
        <strain evidence="3">SIG140</strain>
    </source>
</reference>
<dbReference type="GO" id="GO:0016757">
    <property type="term" value="F:glycosyltransferase activity"/>
    <property type="evidence" value="ECO:0007669"/>
    <property type="project" value="InterPro"/>
</dbReference>
<evidence type="ECO:0000313" key="3">
    <source>
        <dbReference type="EMBL" id="MBE6270789.1"/>
    </source>
</evidence>
<proteinExistence type="predicted"/>
<sequence length="372" mass="43219">MRVLYVNDAIAIWGGLERILVEKANYLTNHYGYDVAIVTSEQGEHKVPYSISPQIYLKDLGIRFHQQYNYRGIKRFFKYFKLHRSYLAHLRKMINEFQPDVIVVMRVELVSDVLKVKGAIPLIFESHACCKCDLFEGYGFWRRIHYSWHIYQASKADTIVALTNRDAADWRNYSKKVQIIPNMVNLNKSNRYSLHESKEILFVGRLSKQKNIDGLLRIWEIVSNRFPKWSLHIYGEGDEETALMKSISSTNGNVVLHKPISNLDDIYINSSMLLLTSIYEPFGLVMPEAMSYGLPVVAFNCPYGPSDIISDGLDGFLIKEGDIYAFAHKVCLLIENRQLRMQMGVNAIKSSQRYLPDNIMLYWKNLFEKYLK</sequence>
<dbReference type="PANTHER" id="PTHR12526:SF630">
    <property type="entry name" value="GLYCOSYLTRANSFERASE"/>
    <property type="match status" value="1"/>
</dbReference>
<evidence type="ECO:0000313" key="4">
    <source>
        <dbReference type="Proteomes" id="UP000806522"/>
    </source>
</evidence>
<name>A0A9D5P4V0_XYLRU</name>
<gene>
    <name evidence="3" type="ORF">E7101_07545</name>
</gene>
<dbReference type="SUPFAM" id="SSF53756">
    <property type="entry name" value="UDP-Glycosyltransferase/glycogen phosphorylase"/>
    <property type="match status" value="1"/>
</dbReference>
<evidence type="ECO:0000259" key="1">
    <source>
        <dbReference type="Pfam" id="PF00534"/>
    </source>
</evidence>
<dbReference type="PANTHER" id="PTHR12526">
    <property type="entry name" value="GLYCOSYLTRANSFERASE"/>
    <property type="match status" value="1"/>
</dbReference>
<dbReference type="Pfam" id="PF13439">
    <property type="entry name" value="Glyco_transf_4"/>
    <property type="match status" value="1"/>
</dbReference>
<evidence type="ECO:0000259" key="2">
    <source>
        <dbReference type="Pfam" id="PF13439"/>
    </source>
</evidence>
<dbReference type="Pfam" id="PF00534">
    <property type="entry name" value="Glycos_transf_1"/>
    <property type="match status" value="1"/>
</dbReference>
<accession>A0A9D5P4V0</accession>
<comment type="caution">
    <text evidence="3">The sequence shown here is derived from an EMBL/GenBank/DDBJ whole genome shotgun (WGS) entry which is preliminary data.</text>
</comment>
<feature type="domain" description="Glycosyltransferase subfamily 4-like N-terminal" evidence="2">
    <location>
        <begin position="13"/>
        <end position="187"/>
    </location>
</feature>
<dbReference type="EMBL" id="SUYC01000007">
    <property type="protein sequence ID" value="MBE6270789.1"/>
    <property type="molecule type" value="Genomic_DNA"/>
</dbReference>
<dbReference type="Proteomes" id="UP000806522">
    <property type="component" value="Unassembled WGS sequence"/>
</dbReference>
<dbReference type="InterPro" id="IPR001296">
    <property type="entry name" value="Glyco_trans_1"/>
</dbReference>
<dbReference type="AlphaFoldDB" id="A0A9D5P4V0"/>
<dbReference type="CDD" id="cd03820">
    <property type="entry name" value="GT4_AmsD-like"/>
    <property type="match status" value="1"/>
</dbReference>